<dbReference type="SUPFAM" id="SSF53474">
    <property type="entry name" value="alpha/beta-Hydrolases"/>
    <property type="match status" value="1"/>
</dbReference>
<feature type="chain" id="PRO_5046072845" evidence="2">
    <location>
        <begin position="21"/>
        <end position="649"/>
    </location>
</feature>
<keyword evidence="5" id="KW-1185">Reference proteome</keyword>
<evidence type="ECO:0000313" key="4">
    <source>
        <dbReference type="EMBL" id="MCB5226558.1"/>
    </source>
</evidence>
<evidence type="ECO:0000313" key="5">
    <source>
        <dbReference type="Proteomes" id="UP000633814"/>
    </source>
</evidence>
<dbReference type="InterPro" id="IPR001375">
    <property type="entry name" value="Peptidase_S9_cat"/>
</dbReference>
<proteinExistence type="predicted"/>
<dbReference type="RefSeq" id="WP_226750648.1">
    <property type="nucleotide sequence ID" value="NZ_JAEINI020000003.1"/>
</dbReference>
<evidence type="ECO:0000259" key="3">
    <source>
        <dbReference type="Pfam" id="PF00326"/>
    </source>
</evidence>
<dbReference type="InterPro" id="IPR011042">
    <property type="entry name" value="6-blade_b-propeller_TolB-like"/>
</dbReference>
<feature type="signal peptide" evidence="2">
    <location>
        <begin position="1"/>
        <end position="20"/>
    </location>
</feature>
<feature type="domain" description="Peptidase S9 prolyl oligopeptidase catalytic" evidence="3">
    <location>
        <begin position="436"/>
        <end position="644"/>
    </location>
</feature>
<dbReference type="SUPFAM" id="SSF82171">
    <property type="entry name" value="DPP6 N-terminal domain-like"/>
    <property type="match status" value="1"/>
</dbReference>
<dbReference type="PANTHER" id="PTHR42776:SF27">
    <property type="entry name" value="DIPEPTIDYL PEPTIDASE FAMILY MEMBER 6"/>
    <property type="match status" value="1"/>
</dbReference>
<protein>
    <submittedName>
        <fullName evidence="4">S9 family peptidase</fullName>
    </submittedName>
</protein>
<evidence type="ECO:0000256" key="2">
    <source>
        <dbReference type="SAM" id="SignalP"/>
    </source>
</evidence>
<name>A0ABS8C303_9ALTE</name>
<dbReference type="PANTHER" id="PTHR42776">
    <property type="entry name" value="SERINE PEPTIDASE S9 FAMILY MEMBER"/>
    <property type="match status" value="1"/>
</dbReference>
<dbReference type="Pfam" id="PF00326">
    <property type="entry name" value="Peptidase_S9"/>
    <property type="match status" value="1"/>
</dbReference>
<comment type="caution">
    <text evidence="4">The sequence shown here is derived from an EMBL/GenBank/DDBJ whole genome shotgun (WGS) entry which is preliminary data.</text>
</comment>
<gene>
    <name evidence="4" type="ORF">JAO78_006985</name>
</gene>
<organism evidence="4 5">
    <name type="scientific">Alishewanella maricola</name>
    <dbReference type="NCBI Taxonomy" id="2795740"/>
    <lineage>
        <taxon>Bacteria</taxon>
        <taxon>Pseudomonadati</taxon>
        <taxon>Pseudomonadota</taxon>
        <taxon>Gammaproteobacteria</taxon>
        <taxon>Alteromonadales</taxon>
        <taxon>Alteromonadaceae</taxon>
        <taxon>Alishewanella</taxon>
    </lineage>
</organism>
<sequence>MRSLYSFLLLIASCLIVVQAQNLTLEDYARPAQFLDIKISPTGKYLAATSRSDEGNIYLQIIDIKTNQIISVRHFTGRDSIGSINWANAERILITLVRDIGALESPVGTGEIFAVNADGSNARMLTGYRADNEKTPASVINYLPEDENYVLIVTSTPNRKGSFSLIKRLNIENGRARQVARAPMRSSGMMTDRTGVARIAIGIDQENDNEMIMMYRKNEKADWETLRRYGQRDGSFTPLSFMPDNLHVLGVSDTQTDTQAISILNPETGKEEIIAHHPKVDVSAIYSIKNGFINEVIGASYEHDIYEEVYFEDIQDKTFSGYLQGLRAAFADKKVNFTSITKDNSLAVLTVHSANHPREFYLFDTRNMQLSYLLNGQPWMKAEQLAQTSSIFYTSRDGLDIHAVLTLPKDKAAKNLPLILLPHGGPHGIRDYLEIDTDAKVLAQHGYAVLQPNFRGSGGFGRSFLQQGYLNWGTTMIDDMTDGVKHLIDKGMVDANRVCVYGASYGGYASLMSVVREPDLYKCAVSFVGMSDLNLMYEHGDTTESKGGLNTLEMYIGRDKARLDAQSAIKNLDKLKAPIFIIHGTEDQRVPLIQAEVLRDELKKRNHPYEWLVKEKEGHGFYKPENNVERWQKMLAFFDQYIGDKQAAN</sequence>
<dbReference type="EMBL" id="JAEINI020000003">
    <property type="protein sequence ID" value="MCB5226558.1"/>
    <property type="molecule type" value="Genomic_DNA"/>
</dbReference>
<keyword evidence="2" id="KW-0732">Signal</keyword>
<dbReference type="Proteomes" id="UP000633814">
    <property type="component" value="Unassembled WGS sequence"/>
</dbReference>
<dbReference type="InterPro" id="IPR029058">
    <property type="entry name" value="AB_hydrolase_fold"/>
</dbReference>
<dbReference type="Gene3D" id="2.120.10.30">
    <property type="entry name" value="TolB, C-terminal domain"/>
    <property type="match status" value="1"/>
</dbReference>
<evidence type="ECO:0000256" key="1">
    <source>
        <dbReference type="ARBA" id="ARBA00022801"/>
    </source>
</evidence>
<dbReference type="Gene3D" id="3.40.50.1820">
    <property type="entry name" value="alpha/beta hydrolase"/>
    <property type="match status" value="1"/>
</dbReference>
<keyword evidence="1" id="KW-0378">Hydrolase</keyword>
<accession>A0ABS8C303</accession>
<reference evidence="4 5" key="1">
    <citation type="submission" date="2021-10" db="EMBL/GenBank/DDBJ databases">
        <title>Alishewanella koreense sp. nov. isolated from seawater of southwestern coast in South Korea and the proposal for the reclassification of Rheinheimera perlucida and Rheinheimera tuosuensis as Arsukibacterium perlucida and Arsukibacterium tuosuensis.</title>
        <authorList>
            <person name="Kim K.H."/>
            <person name="Ruan W."/>
            <person name="Kim K.R."/>
            <person name="Baek J.H."/>
            <person name="Jeon C.O."/>
        </authorList>
    </citation>
    <scope>NUCLEOTIDE SEQUENCE [LARGE SCALE GENOMIC DNA]</scope>
    <source>
        <strain evidence="4 5">16-MA</strain>
    </source>
</reference>